<comment type="caution">
    <text evidence="2">The sequence shown here is derived from an EMBL/GenBank/DDBJ whole genome shotgun (WGS) entry which is preliminary data.</text>
</comment>
<gene>
    <name evidence="3" type="ORF">E1A34_18170</name>
    <name evidence="2" type="ORF">EVG73_28375</name>
</gene>
<organism evidence="2">
    <name type="scientific">Salmonella newport</name>
    <dbReference type="NCBI Taxonomy" id="108619"/>
    <lineage>
        <taxon>Bacteria</taxon>
        <taxon>Pseudomonadati</taxon>
        <taxon>Pseudomonadota</taxon>
        <taxon>Gammaproteobacteria</taxon>
        <taxon>Enterobacterales</taxon>
        <taxon>Enterobacteriaceae</taxon>
        <taxon>Salmonella</taxon>
    </lineage>
</organism>
<feature type="transmembrane region" description="Helical" evidence="1">
    <location>
        <begin position="32"/>
        <end position="55"/>
    </location>
</feature>
<dbReference type="AlphaFoldDB" id="A0A610XLG5"/>
<evidence type="ECO:0000313" key="2">
    <source>
        <dbReference type="EMBL" id="ECB1916193.1"/>
    </source>
</evidence>
<evidence type="ECO:0000313" key="3">
    <source>
        <dbReference type="EMBL" id="ECB7107976.1"/>
    </source>
</evidence>
<dbReference type="EMBL" id="AAHWTY010000221">
    <property type="protein sequence ID" value="ECB1916193.1"/>
    <property type="molecule type" value="Genomic_DNA"/>
</dbReference>
<proteinExistence type="predicted"/>
<name>A0A610XLG5_SALNE</name>
<accession>A0A610XLG5</accession>
<protein>
    <submittedName>
        <fullName evidence="2">Uncharacterized protein</fullName>
    </submittedName>
</protein>
<keyword evidence="1" id="KW-0472">Membrane</keyword>
<keyword evidence="1" id="KW-0812">Transmembrane</keyword>
<reference evidence="2" key="1">
    <citation type="submission" date="2019-01" db="EMBL/GenBank/DDBJ databases">
        <authorList>
            <person name="Ashton P.M."/>
            <person name="Dallman T."/>
            <person name="Nair S."/>
            <person name="De Pinna E."/>
            <person name="Peters T."/>
            <person name="Grant K."/>
        </authorList>
    </citation>
    <scope>NUCLEOTIDE SEQUENCE</scope>
    <source>
        <strain evidence="3">271153</strain>
        <strain evidence="2">500372</strain>
    </source>
</reference>
<dbReference type="EMBL" id="AAHYLK010000020">
    <property type="protein sequence ID" value="ECB7107976.1"/>
    <property type="molecule type" value="Genomic_DNA"/>
</dbReference>
<feature type="transmembrane region" description="Helical" evidence="1">
    <location>
        <begin position="7"/>
        <end position="26"/>
    </location>
</feature>
<sequence>MRLPEKLPLYAKWVVVWLVVLPMILYRVEHSGVFASAWVCSLVVGAVFGLCVPLVDRVFFFLCQRWKL</sequence>
<dbReference type="Proteomes" id="UP000839827">
    <property type="component" value="Unassembled WGS sequence"/>
</dbReference>
<keyword evidence="1" id="KW-1133">Transmembrane helix</keyword>
<evidence type="ECO:0000256" key="1">
    <source>
        <dbReference type="SAM" id="Phobius"/>
    </source>
</evidence>